<gene>
    <name evidence="1" type="ORF">BW897_24490</name>
</gene>
<evidence type="ECO:0000313" key="1">
    <source>
        <dbReference type="EMBL" id="OOR10101.1"/>
    </source>
</evidence>
<organism evidence="1 2">
    <name type="scientific">Bacillus cereus</name>
    <dbReference type="NCBI Taxonomy" id="1396"/>
    <lineage>
        <taxon>Bacteria</taxon>
        <taxon>Bacillati</taxon>
        <taxon>Bacillota</taxon>
        <taxon>Bacilli</taxon>
        <taxon>Bacillales</taxon>
        <taxon>Bacillaceae</taxon>
        <taxon>Bacillus</taxon>
        <taxon>Bacillus cereus group</taxon>
    </lineage>
</organism>
<reference evidence="1 2" key="1">
    <citation type="submission" date="2017-01" db="EMBL/GenBank/DDBJ databases">
        <title>Bacillus cereus isolates.</title>
        <authorList>
            <person name="Beno S.M."/>
        </authorList>
    </citation>
    <scope>NUCLEOTIDE SEQUENCE [LARGE SCALE GENOMIC DNA]</scope>
    <source>
        <strain evidence="1 2">FSL H8-0485</strain>
    </source>
</reference>
<name>A0A1S9TKJ8_BACCE</name>
<evidence type="ECO:0000313" key="2">
    <source>
        <dbReference type="Proteomes" id="UP000190906"/>
    </source>
</evidence>
<dbReference type="Proteomes" id="UP000190906">
    <property type="component" value="Unassembled WGS sequence"/>
</dbReference>
<sequence>MVNGPAKFTDFKVTEKLNCSNKYSQVTSSGLISSDGKAITLIYDDFSAECDEQCLGEKCSLIFLKLVADESNEVQIIAFDVIIRGFASLDEGCGGQFNDNFETNVNIETILADSKYPYCREI</sequence>
<protein>
    <submittedName>
        <fullName evidence="1">DUF4360 domain-containing protein</fullName>
    </submittedName>
</protein>
<proteinExistence type="predicted"/>
<dbReference type="AlphaFoldDB" id="A0A1S9TKJ8"/>
<accession>A0A1S9TKJ8</accession>
<dbReference type="EMBL" id="MUAJ01000032">
    <property type="protein sequence ID" value="OOR10101.1"/>
    <property type="molecule type" value="Genomic_DNA"/>
</dbReference>
<comment type="caution">
    <text evidence="1">The sequence shown here is derived from an EMBL/GenBank/DDBJ whole genome shotgun (WGS) entry which is preliminary data.</text>
</comment>